<comment type="caution">
    <text evidence="2">The sequence shown here is derived from an EMBL/GenBank/DDBJ whole genome shotgun (WGS) entry which is preliminary data.</text>
</comment>
<evidence type="ECO:0000256" key="1">
    <source>
        <dbReference type="SAM" id="Phobius"/>
    </source>
</evidence>
<feature type="transmembrane region" description="Helical" evidence="1">
    <location>
        <begin position="45"/>
        <end position="65"/>
    </location>
</feature>
<keyword evidence="1" id="KW-1133">Transmembrane helix</keyword>
<reference evidence="2 3" key="2">
    <citation type="submission" date="2020-08" db="EMBL/GenBank/DDBJ databases">
        <title>The Agave Microbiome: Exploring the role of microbial communities in plant adaptations to desert environments.</title>
        <authorList>
            <person name="Partida-Martinez L.P."/>
        </authorList>
    </citation>
    <scope>NUCLEOTIDE SEQUENCE [LARGE SCALE GENOMIC DNA]</scope>
    <source>
        <strain evidence="2 3">AT2.17</strain>
    </source>
</reference>
<dbReference type="Proteomes" id="UP000549911">
    <property type="component" value="Unassembled WGS sequence"/>
</dbReference>
<dbReference type="AlphaFoldDB" id="A0A7Y9H639"/>
<dbReference type="RefSeq" id="WP_179621036.1">
    <property type="nucleotide sequence ID" value="NZ_JACCBW010000004.1"/>
</dbReference>
<evidence type="ECO:0000313" key="3">
    <source>
        <dbReference type="Proteomes" id="UP000549911"/>
    </source>
</evidence>
<proteinExistence type="predicted"/>
<evidence type="ECO:0000313" key="2">
    <source>
        <dbReference type="EMBL" id="NYE38418.1"/>
    </source>
</evidence>
<keyword evidence="1" id="KW-0812">Transmembrane</keyword>
<reference evidence="2 3" key="1">
    <citation type="submission" date="2020-07" db="EMBL/GenBank/DDBJ databases">
        <authorList>
            <person name="Partida-Martinez L."/>
            <person name="Huntemann M."/>
            <person name="Clum A."/>
            <person name="Wang J."/>
            <person name="Palaniappan K."/>
            <person name="Ritter S."/>
            <person name="Chen I.-M."/>
            <person name="Stamatis D."/>
            <person name="Reddy T."/>
            <person name="O'Malley R."/>
            <person name="Daum C."/>
            <person name="Shapiro N."/>
            <person name="Ivanova N."/>
            <person name="Kyrpides N."/>
            <person name="Woyke T."/>
        </authorList>
    </citation>
    <scope>NUCLEOTIDE SEQUENCE [LARGE SCALE GENOMIC DNA]</scope>
    <source>
        <strain evidence="2 3">AT2.17</strain>
    </source>
</reference>
<evidence type="ECO:0008006" key="4">
    <source>
        <dbReference type="Google" id="ProtNLM"/>
    </source>
</evidence>
<sequence>MDAAHWFDARDGDRGLAATRRRDGRTVAPPVPEVRMHLLRRSTALVALAATVTVTVTAAMTAAVATSPANAAPDTWTAPDEVGGHALAVALDDGSTALISVGGDDDATIYDRRRAADGTWGPTRAVTTVSRAERCAPVEAATAGGNVAVAVQCATRTGLEDPPTTLAELVWTGDDGWVWKVKRTASLGSVDYSPRGQFAVFATDIEYAGRPHHITSYHTDLGWRDVRRREIGSSGDDIVAAINDAGDVVVLRGAGDEIEPGSWYAGRLRIETYDRATRAWTRRSTQHYPDGGITPLGIDMVGGRFAATVTESRSTGKLRGLEDRVLLLSGRPAAPRTWRAPRWTQQVFTGRAALTSDGVVVAAWQARSAPGTATASLATWTEAQSRPTVRGLEPTATLTYAVESGVGMDLSVTASGRGALAWVARERGADTSSVRATSFRVGADGRIGERVAASWSRPVNATVAVTAGDGGSSATLGRLLSWGYPAPDSAYVLGP</sequence>
<keyword evidence="3" id="KW-1185">Reference proteome</keyword>
<organism evidence="2 3">
    <name type="scientific">Nocardioides cavernae</name>
    <dbReference type="NCBI Taxonomy" id="1921566"/>
    <lineage>
        <taxon>Bacteria</taxon>
        <taxon>Bacillati</taxon>
        <taxon>Actinomycetota</taxon>
        <taxon>Actinomycetes</taxon>
        <taxon>Propionibacteriales</taxon>
        <taxon>Nocardioidaceae</taxon>
        <taxon>Nocardioides</taxon>
    </lineage>
</organism>
<protein>
    <recommendedName>
        <fullName evidence="4">WD40 repeat domain-containing protein</fullName>
    </recommendedName>
</protein>
<gene>
    <name evidence="2" type="ORF">F4692_003566</name>
</gene>
<dbReference type="EMBL" id="JACCBW010000004">
    <property type="protein sequence ID" value="NYE38418.1"/>
    <property type="molecule type" value="Genomic_DNA"/>
</dbReference>
<keyword evidence="1" id="KW-0472">Membrane</keyword>
<name>A0A7Y9H639_9ACTN</name>
<accession>A0A7Y9H639</accession>